<feature type="domain" description="BHLH" evidence="6">
    <location>
        <begin position="179"/>
        <end position="230"/>
    </location>
</feature>
<dbReference type="SMART" id="SM00353">
    <property type="entry name" value="HLH"/>
    <property type="match status" value="1"/>
</dbReference>
<keyword evidence="8" id="KW-1185">Reference proteome</keyword>
<sequence length="295" mass="33730">MDMNMAMLKQFAELKQQPCMMSAENFMNIQDFFFSLEPPLLAHHHQQSDFPANYHTHNNNNLPSSFHSDDSLMITTTTTAATTTVPVAAQTRIANEEDVFFHESKQREEITREQPTTSISQNISCSASTTEFEGDTNKKRTKNKLGRGKKARSNEKEKEEEEEEEKAEEVVHVRAKRGQATDSHSIAERVRREKINKKMRCLQDLVPGCHKQTMGMAGMLEEIINYVHSLQNQVEFLSMELATACSSYESNLQTEANRKTQGTSSHEAVVEMERWARREAYGDYNTSNNHSTWSL</sequence>
<evidence type="ECO:0000256" key="4">
    <source>
        <dbReference type="ARBA" id="ARBA00023242"/>
    </source>
</evidence>
<dbReference type="Proteomes" id="UP000827721">
    <property type="component" value="Unassembled WGS sequence"/>
</dbReference>
<dbReference type="Gene3D" id="4.10.280.10">
    <property type="entry name" value="Helix-loop-helix DNA-binding domain"/>
    <property type="match status" value="1"/>
</dbReference>
<dbReference type="Pfam" id="PF00010">
    <property type="entry name" value="HLH"/>
    <property type="match status" value="1"/>
</dbReference>
<organism evidence="7 8">
    <name type="scientific">Xanthoceras sorbifolium</name>
    <dbReference type="NCBI Taxonomy" id="99658"/>
    <lineage>
        <taxon>Eukaryota</taxon>
        <taxon>Viridiplantae</taxon>
        <taxon>Streptophyta</taxon>
        <taxon>Embryophyta</taxon>
        <taxon>Tracheophyta</taxon>
        <taxon>Spermatophyta</taxon>
        <taxon>Magnoliopsida</taxon>
        <taxon>eudicotyledons</taxon>
        <taxon>Gunneridae</taxon>
        <taxon>Pentapetalae</taxon>
        <taxon>rosids</taxon>
        <taxon>malvids</taxon>
        <taxon>Sapindales</taxon>
        <taxon>Sapindaceae</taxon>
        <taxon>Xanthoceroideae</taxon>
        <taxon>Xanthoceras</taxon>
    </lineage>
</organism>
<keyword evidence="3" id="KW-0804">Transcription</keyword>
<comment type="subcellular location">
    <subcellularLocation>
        <location evidence="1">Nucleus</location>
    </subcellularLocation>
</comment>
<protein>
    <recommendedName>
        <fullName evidence="6">BHLH domain-containing protein</fullName>
    </recommendedName>
</protein>
<evidence type="ECO:0000256" key="1">
    <source>
        <dbReference type="ARBA" id="ARBA00004123"/>
    </source>
</evidence>
<feature type="compositionally biased region" description="Acidic residues" evidence="5">
    <location>
        <begin position="158"/>
        <end position="167"/>
    </location>
</feature>
<feature type="compositionally biased region" description="Basic residues" evidence="5">
    <location>
        <begin position="139"/>
        <end position="151"/>
    </location>
</feature>
<dbReference type="PANTHER" id="PTHR12565:SF461">
    <property type="entry name" value="TRANSCRIPTION FACTOR BHLH75-LIKE"/>
    <property type="match status" value="1"/>
</dbReference>
<proteinExistence type="predicted"/>
<evidence type="ECO:0000313" key="8">
    <source>
        <dbReference type="Proteomes" id="UP000827721"/>
    </source>
</evidence>
<dbReference type="EMBL" id="JAFEMO010000011">
    <property type="protein sequence ID" value="KAH7556876.1"/>
    <property type="molecule type" value="Genomic_DNA"/>
</dbReference>
<evidence type="ECO:0000259" key="6">
    <source>
        <dbReference type="PROSITE" id="PS50888"/>
    </source>
</evidence>
<name>A0ABQ8HE52_9ROSI</name>
<feature type="region of interest" description="Disordered" evidence="5">
    <location>
        <begin position="104"/>
        <end position="185"/>
    </location>
</feature>
<evidence type="ECO:0000256" key="2">
    <source>
        <dbReference type="ARBA" id="ARBA00023015"/>
    </source>
</evidence>
<keyword evidence="2" id="KW-0805">Transcription regulation</keyword>
<feature type="compositionally biased region" description="Polar residues" evidence="5">
    <location>
        <begin position="113"/>
        <end position="131"/>
    </location>
</feature>
<gene>
    <name evidence="7" type="ORF">JRO89_XS11G0005900</name>
</gene>
<dbReference type="InterPro" id="IPR024097">
    <property type="entry name" value="bHLH_ZIP_TF"/>
</dbReference>
<comment type="caution">
    <text evidence="7">The sequence shown here is derived from an EMBL/GenBank/DDBJ whole genome shotgun (WGS) entry which is preliminary data.</text>
</comment>
<evidence type="ECO:0000256" key="3">
    <source>
        <dbReference type="ARBA" id="ARBA00023163"/>
    </source>
</evidence>
<reference evidence="7 8" key="1">
    <citation type="submission" date="2021-02" db="EMBL/GenBank/DDBJ databases">
        <title>Plant Genome Project.</title>
        <authorList>
            <person name="Zhang R.-G."/>
        </authorList>
    </citation>
    <scope>NUCLEOTIDE SEQUENCE [LARGE SCALE GENOMIC DNA]</scope>
    <source>
        <tissue evidence="7">Leaves</tissue>
    </source>
</reference>
<dbReference type="SUPFAM" id="SSF47459">
    <property type="entry name" value="HLH, helix-loop-helix DNA-binding domain"/>
    <property type="match status" value="1"/>
</dbReference>
<accession>A0ABQ8HE52</accession>
<evidence type="ECO:0000256" key="5">
    <source>
        <dbReference type="SAM" id="MobiDB-lite"/>
    </source>
</evidence>
<dbReference type="PANTHER" id="PTHR12565">
    <property type="entry name" value="STEROL REGULATORY ELEMENT-BINDING PROTEIN"/>
    <property type="match status" value="1"/>
</dbReference>
<dbReference type="InterPro" id="IPR011598">
    <property type="entry name" value="bHLH_dom"/>
</dbReference>
<evidence type="ECO:0000313" key="7">
    <source>
        <dbReference type="EMBL" id="KAH7556876.1"/>
    </source>
</evidence>
<keyword evidence="4" id="KW-0539">Nucleus</keyword>
<dbReference type="InterPro" id="IPR036638">
    <property type="entry name" value="HLH_DNA-bd_sf"/>
</dbReference>
<dbReference type="PROSITE" id="PS50888">
    <property type="entry name" value="BHLH"/>
    <property type="match status" value="1"/>
</dbReference>